<keyword evidence="2" id="KW-1185">Reference proteome</keyword>
<reference evidence="1 2" key="1">
    <citation type="journal article" date="2021" name="Commun. Biol.">
        <title>Genomic insights into the host specific adaptation of the Pneumocystis genus.</title>
        <authorList>
            <person name="Cisse O.H."/>
            <person name="Ma L."/>
            <person name="Dekker J.P."/>
            <person name="Khil P.P."/>
            <person name="Youn J.-H."/>
            <person name="Brenchley J.M."/>
            <person name="Blair R."/>
            <person name="Pahar B."/>
            <person name="Chabe M."/>
            <person name="Van Rompay K.K.A."/>
            <person name="Keesler R."/>
            <person name="Sukura A."/>
            <person name="Hirsch V."/>
            <person name="Kutty G."/>
            <person name="Liu Y."/>
            <person name="Peng L."/>
            <person name="Chen J."/>
            <person name="Song J."/>
            <person name="Weissenbacher-Lang C."/>
            <person name="Xu J."/>
            <person name="Upham N.S."/>
            <person name="Stajich J.E."/>
            <person name="Cuomo C.A."/>
            <person name="Cushion M.T."/>
            <person name="Kovacs J.A."/>
        </authorList>
    </citation>
    <scope>NUCLEOTIDE SEQUENCE [LARGE SCALE GENOMIC DNA]</scope>
    <source>
        <strain evidence="1 2">RABM</strain>
    </source>
</reference>
<dbReference type="EMBL" id="JABTEG010000008">
    <property type="protein sequence ID" value="KAG4304436.1"/>
    <property type="molecule type" value="Genomic_DNA"/>
</dbReference>
<organism evidence="1 2">
    <name type="scientific">Pneumocystis oryctolagi</name>
    <dbReference type="NCBI Taxonomy" id="42067"/>
    <lineage>
        <taxon>Eukaryota</taxon>
        <taxon>Fungi</taxon>
        <taxon>Dikarya</taxon>
        <taxon>Ascomycota</taxon>
        <taxon>Taphrinomycotina</taxon>
        <taxon>Pneumocystomycetes</taxon>
        <taxon>Pneumocystaceae</taxon>
        <taxon>Pneumocystis</taxon>
    </lineage>
</organism>
<comment type="caution">
    <text evidence="1">The sequence shown here is derived from an EMBL/GenBank/DDBJ whole genome shotgun (WGS) entry which is preliminary data.</text>
</comment>
<evidence type="ECO:0000313" key="2">
    <source>
        <dbReference type="Proteomes" id="UP000768646"/>
    </source>
</evidence>
<accession>A0ACB7CA69</accession>
<gene>
    <name evidence="1" type="ORF">PORY_002146</name>
</gene>
<proteinExistence type="predicted"/>
<dbReference type="Proteomes" id="UP000768646">
    <property type="component" value="Unassembled WGS sequence"/>
</dbReference>
<sequence length="376" mass="44218">MDEDYKLVNEEKMKENEEKIDTNIEKGSEFYLKRFFFRVFNGYIRVDTFFSVQSEEHCTLSTLESKNPLEIHDTVYSCVEESLTCKEVVNLVETSVIVPPKKIEESGVEGCENAESDTYDGSENTDTISDWMHLNKGRYFGAAEDEVICHKCGEPGHILRECSQEMCTNCGTVNDHLASRCPMLQKCHNCNELGHILVDCKKPRKSNTCSSCNSKYHPDDRQMCPKIWRCYIFNPDAPKDFKPRRYCYNCAEYGHYGDDCRLPQFSRYLEPSAFRIDNEPISSSEYAYMKRQEKIKKKRAIQAYKDEEKDDWFARKMKKMSSHKSSKLDTFSKSSSRHKISYSSCFYNESRELLYNDRHKYQNNKHDKKWLKQKLK</sequence>
<evidence type="ECO:0000313" key="1">
    <source>
        <dbReference type="EMBL" id="KAG4304436.1"/>
    </source>
</evidence>
<name>A0ACB7CA69_9ASCO</name>
<protein>
    <submittedName>
        <fullName evidence="1">Uncharacterized protein</fullName>
    </submittedName>
</protein>